<dbReference type="EMBL" id="JBFTEG010000013">
    <property type="protein sequence ID" value="MEX6503616.1"/>
    <property type="molecule type" value="Genomic_DNA"/>
</dbReference>
<evidence type="ECO:0000313" key="2">
    <source>
        <dbReference type="Proteomes" id="UP001560296"/>
    </source>
</evidence>
<dbReference type="RefSeq" id="WP_369288560.1">
    <property type="nucleotide sequence ID" value="NZ_JBFTEG010000013.1"/>
</dbReference>
<accession>A0ABV3YWB1</accession>
<comment type="caution">
    <text evidence="1">The sequence shown here is derived from an EMBL/GenBank/DDBJ whole genome shotgun (WGS) entry which is preliminary data.</text>
</comment>
<proteinExistence type="predicted"/>
<reference evidence="1 2" key="1">
    <citation type="submission" date="2024-07" db="EMBL/GenBank/DDBJ databases">
        <authorList>
            <person name="Li M."/>
        </authorList>
    </citation>
    <scope>NUCLEOTIDE SEQUENCE [LARGE SCALE GENOMIC DNA]</scope>
    <source>
        <strain evidence="1 2">25A3E</strain>
    </source>
</reference>
<dbReference type="Proteomes" id="UP001560296">
    <property type="component" value="Unassembled WGS sequence"/>
</dbReference>
<organism evidence="1 2">
    <name type="scientific">Pseudomonas zhanjiangensis</name>
    <dbReference type="NCBI Taxonomy" id="3239015"/>
    <lineage>
        <taxon>Bacteria</taxon>
        <taxon>Pseudomonadati</taxon>
        <taxon>Pseudomonadota</taxon>
        <taxon>Gammaproteobacteria</taxon>
        <taxon>Pseudomonadales</taxon>
        <taxon>Pseudomonadaceae</taxon>
        <taxon>Pseudomonas</taxon>
    </lineage>
</organism>
<gene>
    <name evidence="1" type="ORF">AB5S05_16250</name>
</gene>
<protein>
    <submittedName>
        <fullName evidence="1">Uncharacterized protein</fullName>
    </submittedName>
</protein>
<keyword evidence="2" id="KW-1185">Reference proteome</keyword>
<name>A0ABV3YWB1_9PSED</name>
<sequence>MPCPHEIDSSLMRCPHRAVEALAQLASDQARYIAGEIFPLAGAKPVSG</sequence>
<evidence type="ECO:0000313" key="1">
    <source>
        <dbReference type="EMBL" id="MEX6503616.1"/>
    </source>
</evidence>